<name>A0A834LU82_RHOSS</name>
<dbReference type="PANTHER" id="PTHR47481">
    <property type="match status" value="1"/>
</dbReference>
<evidence type="ECO:0000313" key="3">
    <source>
        <dbReference type="Proteomes" id="UP000626092"/>
    </source>
</evidence>
<dbReference type="Proteomes" id="UP000626092">
    <property type="component" value="Unassembled WGS sequence"/>
</dbReference>
<evidence type="ECO:0000313" key="2">
    <source>
        <dbReference type="EMBL" id="KAF7148800.1"/>
    </source>
</evidence>
<dbReference type="AlphaFoldDB" id="A0A834LU82"/>
<organism evidence="2 3">
    <name type="scientific">Rhododendron simsii</name>
    <name type="common">Sims's rhododendron</name>
    <dbReference type="NCBI Taxonomy" id="118357"/>
    <lineage>
        <taxon>Eukaryota</taxon>
        <taxon>Viridiplantae</taxon>
        <taxon>Streptophyta</taxon>
        <taxon>Embryophyta</taxon>
        <taxon>Tracheophyta</taxon>
        <taxon>Spermatophyta</taxon>
        <taxon>Magnoliopsida</taxon>
        <taxon>eudicotyledons</taxon>
        <taxon>Gunneridae</taxon>
        <taxon>Pentapetalae</taxon>
        <taxon>asterids</taxon>
        <taxon>Ericales</taxon>
        <taxon>Ericaceae</taxon>
        <taxon>Ericoideae</taxon>
        <taxon>Rhodoreae</taxon>
        <taxon>Rhododendron</taxon>
    </lineage>
</organism>
<sequence>MVSQASSQTSESSTSTTSTTYLPHSLSFLIANFQSFITVKLDSSNYFDWKTQVENALKATSLFHFVDGSSLVPSPSLDDTSGVRTPNLEFANWNTVDRMLLSCLVAMLTPLVLPHVFEQNWNNGVVLGLYQRDHTEIGCIRQNLNYRPPAFSQFGRPCGSPRSAQPSPTQALVVTPDCMGYYGTLASPSFSQEFSQPFQGFPQGNSKQIQGFLRGSHSSLGIMLST</sequence>
<dbReference type="EMBL" id="WJXA01000003">
    <property type="protein sequence ID" value="KAF7148800.1"/>
    <property type="molecule type" value="Genomic_DNA"/>
</dbReference>
<keyword evidence="3" id="KW-1185">Reference proteome</keyword>
<dbReference type="OrthoDB" id="1845088at2759"/>
<reference evidence="2" key="1">
    <citation type="submission" date="2019-11" db="EMBL/GenBank/DDBJ databases">
        <authorList>
            <person name="Liu Y."/>
            <person name="Hou J."/>
            <person name="Li T.-Q."/>
            <person name="Guan C.-H."/>
            <person name="Wu X."/>
            <person name="Wu H.-Z."/>
            <person name="Ling F."/>
            <person name="Zhang R."/>
            <person name="Shi X.-G."/>
            <person name="Ren J.-P."/>
            <person name="Chen E.-F."/>
            <person name="Sun J.-M."/>
        </authorList>
    </citation>
    <scope>NUCLEOTIDE SEQUENCE</scope>
    <source>
        <strain evidence="2">Adult_tree_wgs_1</strain>
        <tissue evidence="2">Leaves</tissue>
    </source>
</reference>
<gene>
    <name evidence="2" type="ORF">RHSIM_Rhsim03G0122100</name>
</gene>
<protein>
    <recommendedName>
        <fullName evidence="1">Retrotransposon Copia-like N-terminal domain-containing protein</fullName>
    </recommendedName>
</protein>
<accession>A0A834LU82</accession>
<evidence type="ECO:0000259" key="1">
    <source>
        <dbReference type="Pfam" id="PF14244"/>
    </source>
</evidence>
<dbReference type="Pfam" id="PF14244">
    <property type="entry name" value="Retrotran_gag_3"/>
    <property type="match status" value="1"/>
</dbReference>
<proteinExistence type="predicted"/>
<dbReference type="InterPro" id="IPR029472">
    <property type="entry name" value="Copia-like_N"/>
</dbReference>
<comment type="caution">
    <text evidence="2">The sequence shown here is derived from an EMBL/GenBank/DDBJ whole genome shotgun (WGS) entry which is preliminary data.</text>
</comment>
<dbReference type="PANTHER" id="PTHR47481:SF31">
    <property type="entry name" value="OS01G0873500 PROTEIN"/>
    <property type="match status" value="1"/>
</dbReference>
<feature type="domain" description="Retrotransposon Copia-like N-terminal" evidence="1">
    <location>
        <begin position="35"/>
        <end position="70"/>
    </location>
</feature>